<feature type="region of interest" description="Disordered" evidence="13">
    <location>
        <begin position="851"/>
        <end position="884"/>
    </location>
</feature>
<feature type="domain" description="Cadherin" evidence="16">
    <location>
        <begin position="472"/>
        <end position="574"/>
    </location>
</feature>
<feature type="compositionally biased region" description="Polar residues" evidence="13">
    <location>
        <begin position="986"/>
        <end position="1003"/>
    </location>
</feature>
<dbReference type="PROSITE" id="PS00232">
    <property type="entry name" value="CADHERIN_1"/>
    <property type="match status" value="4"/>
</dbReference>
<name>A0A8J1MFW6_XENLA</name>
<keyword evidence="6 12" id="KW-0106">Calcium</keyword>
<dbReference type="KEGG" id="xla:108709778"/>
<dbReference type="PANTHER" id="PTHR24028:SF248">
    <property type="entry name" value="PROTOCADHERIN-9"/>
    <property type="match status" value="1"/>
</dbReference>
<feature type="chain" id="PRO_5035157696" evidence="15">
    <location>
        <begin position="26"/>
        <end position="1297"/>
    </location>
</feature>
<keyword evidence="4 15" id="KW-0732">Signal</keyword>
<evidence type="ECO:0000256" key="13">
    <source>
        <dbReference type="SAM" id="MobiDB-lite"/>
    </source>
</evidence>
<evidence type="ECO:0000256" key="8">
    <source>
        <dbReference type="ARBA" id="ARBA00022989"/>
    </source>
</evidence>
<evidence type="ECO:0000256" key="14">
    <source>
        <dbReference type="SAM" id="Phobius"/>
    </source>
</evidence>
<keyword evidence="17" id="KW-1185">Reference proteome</keyword>
<evidence type="ECO:0000256" key="3">
    <source>
        <dbReference type="ARBA" id="ARBA00022692"/>
    </source>
</evidence>
<dbReference type="SMART" id="SM00112">
    <property type="entry name" value="CA"/>
    <property type="match status" value="7"/>
</dbReference>
<feature type="domain" description="Cadherin" evidence="16">
    <location>
        <begin position="367"/>
        <end position="471"/>
    </location>
</feature>
<feature type="transmembrane region" description="Helical" evidence="14">
    <location>
        <begin position="814"/>
        <end position="838"/>
    </location>
</feature>
<feature type="domain" description="Cadherin" evidence="16">
    <location>
        <begin position="145"/>
        <end position="254"/>
    </location>
</feature>
<feature type="compositionally biased region" description="Polar residues" evidence="13">
    <location>
        <begin position="1249"/>
        <end position="1272"/>
    </location>
</feature>
<evidence type="ECO:0000256" key="6">
    <source>
        <dbReference type="ARBA" id="ARBA00022837"/>
    </source>
</evidence>
<feature type="region of interest" description="Disordered" evidence="13">
    <location>
        <begin position="986"/>
        <end position="1022"/>
    </location>
</feature>
<dbReference type="InterPro" id="IPR050174">
    <property type="entry name" value="Protocadherin/Cadherin-CA"/>
</dbReference>
<feature type="domain" description="Cadherin" evidence="16">
    <location>
        <begin position="255"/>
        <end position="360"/>
    </location>
</feature>
<dbReference type="GeneID" id="108709778"/>
<dbReference type="InterPro" id="IPR002126">
    <property type="entry name" value="Cadherin-like_dom"/>
</dbReference>
<dbReference type="InterPro" id="IPR020894">
    <property type="entry name" value="Cadherin_CS"/>
</dbReference>
<feature type="compositionally biased region" description="Basic residues" evidence="13">
    <location>
        <begin position="868"/>
        <end position="879"/>
    </location>
</feature>
<dbReference type="PRINTS" id="PR00205">
    <property type="entry name" value="CADHERIN"/>
</dbReference>
<dbReference type="GO" id="GO:0007155">
    <property type="term" value="P:cell adhesion"/>
    <property type="evidence" value="ECO:0000318"/>
    <property type="project" value="GO_Central"/>
</dbReference>
<evidence type="ECO:0000313" key="17">
    <source>
        <dbReference type="Proteomes" id="UP000186698"/>
    </source>
</evidence>
<feature type="domain" description="Cadherin" evidence="16">
    <location>
        <begin position="689"/>
        <end position="786"/>
    </location>
</feature>
<dbReference type="RefSeq" id="XP_041440271.1">
    <property type="nucleotide sequence ID" value="XM_041584337.1"/>
</dbReference>
<evidence type="ECO:0000256" key="4">
    <source>
        <dbReference type="ARBA" id="ARBA00022729"/>
    </source>
</evidence>
<keyword evidence="3 14" id="KW-0812">Transmembrane</keyword>
<evidence type="ECO:0000256" key="9">
    <source>
        <dbReference type="ARBA" id="ARBA00023136"/>
    </source>
</evidence>
<comment type="function">
    <text evidence="11">Potential calcium-dependent cell-adhesion protein.</text>
</comment>
<dbReference type="Proteomes" id="UP000186698">
    <property type="component" value="Chromosome 2S"/>
</dbReference>
<proteinExistence type="predicted"/>
<dbReference type="OrthoDB" id="6252479at2759"/>
<feature type="signal peptide" evidence="15">
    <location>
        <begin position="1"/>
        <end position="25"/>
    </location>
</feature>
<feature type="region of interest" description="Disordered" evidence="13">
    <location>
        <begin position="1239"/>
        <end position="1297"/>
    </location>
</feature>
<gene>
    <name evidence="18" type="primary">LOC108709778</name>
</gene>
<evidence type="ECO:0000256" key="1">
    <source>
        <dbReference type="ARBA" id="ARBA00004251"/>
    </source>
</evidence>
<evidence type="ECO:0000256" key="5">
    <source>
        <dbReference type="ARBA" id="ARBA00022737"/>
    </source>
</evidence>
<feature type="domain" description="Cadherin" evidence="16">
    <location>
        <begin position="575"/>
        <end position="677"/>
    </location>
</feature>
<dbReference type="PROSITE" id="PS50268">
    <property type="entry name" value="CADHERIN_2"/>
    <property type="match status" value="7"/>
</dbReference>
<dbReference type="FunFam" id="2.60.40.60:FF:000005">
    <property type="entry name" value="Protocadherin 9"/>
    <property type="match status" value="2"/>
</dbReference>
<dbReference type="CDD" id="cd11304">
    <property type="entry name" value="Cadherin_repeat"/>
    <property type="match status" value="6"/>
</dbReference>
<keyword evidence="8 14" id="KW-1133">Transmembrane helix</keyword>
<feature type="region of interest" description="Disordered" evidence="13">
    <location>
        <begin position="1122"/>
        <end position="1142"/>
    </location>
</feature>
<dbReference type="SUPFAM" id="SSF49313">
    <property type="entry name" value="Cadherin-like"/>
    <property type="match status" value="6"/>
</dbReference>
<feature type="domain" description="Cadherin" evidence="16">
    <location>
        <begin position="35"/>
        <end position="144"/>
    </location>
</feature>
<dbReference type="GO" id="GO:0050839">
    <property type="term" value="F:cell adhesion molecule binding"/>
    <property type="evidence" value="ECO:0000318"/>
    <property type="project" value="GO_Central"/>
</dbReference>
<dbReference type="CTD" id="108709778"/>
<evidence type="ECO:0000313" key="18">
    <source>
        <dbReference type="RefSeq" id="XP_041440271.1"/>
    </source>
</evidence>
<accession>A0A8J1MFW6</accession>
<dbReference type="FunFam" id="2.60.40.60:FF:000086">
    <property type="entry name" value="Protocadherin 9"/>
    <property type="match status" value="1"/>
</dbReference>
<organism evidence="17 18">
    <name type="scientific">Xenopus laevis</name>
    <name type="common">African clawed frog</name>
    <dbReference type="NCBI Taxonomy" id="8355"/>
    <lineage>
        <taxon>Eukaryota</taxon>
        <taxon>Metazoa</taxon>
        <taxon>Chordata</taxon>
        <taxon>Craniata</taxon>
        <taxon>Vertebrata</taxon>
        <taxon>Euteleostomi</taxon>
        <taxon>Amphibia</taxon>
        <taxon>Batrachia</taxon>
        <taxon>Anura</taxon>
        <taxon>Pipoidea</taxon>
        <taxon>Pipidae</taxon>
        <taxon>Xenopodinae</taxon>
        <taxon>Xenopus</taxon>
        <taxon>Xenopus</taxon>
    </lineage>
</organism>
<evidence type="ECO:0000256" key="15">
    <source>
        <dbReference type="SAM" id="SignalP"/>
    </source>
</evidence>
<dbReference type="InterPro" id="IPR013585">
    <property type="entry name" value="Protocadherin"/>
</dbReference>
<dbReference type="FunFam" id="2.60.40.60:FF:000087">
    <property type="entry name" value="Protocadherin 9"/>
    <property type="match status" value="1"/>
</dbReference>
<dbReference type="FunFam" id="2.60.40.60:FF:000030">
    <property type="entry name" value="Protocadherin 9"/>
    <property type="match status" value="1"/>
</dbReference>
<keyword evidence="2" id="KW-1003">Cell membrane</keyword>
<evidence type="ECO:0000256" key="11">
    <source>
        <dbReference type="ARBA" id="ARBA00037723"/>
    </source>
</evidence>
<dbReference type="FunFam" id="2.60.40.60:FF:000036">
    <property type="entry name" value="Protocadherin 9"/>
    <property type="match status" value="1"/>
</dbReference>
<evidence type="ECO:0000259" key="16">
    <source>
        <dbReference type="PROSITE" id="PS50268"/>
    </source>
</evidence>
<dbReference type="InterPro" id="IPR015919">
    <property type="entry name" value="Cadherin-like_sf"/>
</dbReference>
<dbReference type="Gene3D" id="2.60.40.60">
    <property type="entry name" value="Cadherins"/>
    <property type="match status" value="7"/>
</dbReference>
<keyword evidence="7" id="KW-0130">Cell adhesion</keyword>
<evidence type="ECO:0000256" key="12">
    <source>
        <dbReference type="PROSITE-ProRule" id="PRU00043"/>
    </source>
</evidence>
<dbReference type="GO" id="GO:0098978">
    <property type="term" value="C:glutamatergic synapse"/>
    <property type="evidence" value="ECO:0000318"/>
    <property type="project" value="GO_Central"/>
</dbReference>
<sequence length="1297" mass="142138">MTMNLRDFYLLAALIACLRLDSAIAQELIYTIREELPENVPIGNIPKDLNISHINAATGSSTSLVYRLVSKAGDSPLVKVSSTTGEIFTTSTRIDREKLCAGSSYPEENECFFELEVVILPNDFFRLIKIKIIVKDTNDNAPMFPSTVINISIPENTLINSRFPIPSAVDPDTGFNGVQHYELLNGQSVFGLDIVETPEGEKWPQLIVQQNLDREQKDTYVMKIKVEDGGTPQKSSTAILQVTVSDVNDNKPVFKESQVEVHIPENAPIGTSVVQLHATDADVGSNAEIKYIFGAQVISATKRHFALNNTTGLITVQRPLDREETAVHKLTVLATDGSSTPARATLTINVTDVNDNPPNIDLRYIISPINGTVYLSEKDPINTKIALITVSDKDIDVNSKVICFIEREVPFHLKAVYDNQYLLETSSLLDYEGTKEFSFKIVAADTGKPSLNQTALVRVELEDENDNPPIFNQPVIELSVSENNRRGLYLTTVSASDEDSGKNSDIVYQLGPNASFFDLDRKTGVLTASRVFDREEQERFIFTVTARDNGTPPLQSQAAIIVTVLDENDNSPKFTHNHFQFFVSENLPKYSTVGVITATDSDAGENKAVTLSILNDKENFVLDPYSGLIKSNVSFDREQQSSYTFDVKAVDGGQPPRSSTAKVTINIMDANDNSPVVISPPSNTSFKLVPLSAIPGSVVAEVFAVDTDTGMNAELKYTIVSGNNKGLFRIDPVTGNITLEEKPSAADVGLHRLVVNISDLGYPKPLHTLVLVFLYVNETAGNASYIYDLIRRTMETPLDRNIGDSSQPYQNEDYLTIMIAIVAGAMVVIVVIFVTVLVRCRHASRFKAAQRSKQGAEWMSPNQENKQNKKKKRKKRKSPKSSLLNFVTIEESKPDDTVHEPINGTISLPAELEEQGIGRFDWGTAPPTTFKPNSPDLAKHYKSASPQSTFHLKADTPVSVKKHHVIQELPLDNTFVGGCDTLSKRSSTSSDHFSASECSSQGGFKTKGPLHNRQNSAPGTGGKTLSPCRVPCGLPSGVPTVHCNCLACTATLLHTPSDYGKFIYRTDAAPSLATDTFSPTLVFSVRGQDLPLHDILSASCDNSAMQSQRRVTFYLPDGSQESCSDSGLGDHDPVGSGTLISHPLPLVQPQDEFYDQASPDKRTEADGNSDPNSDGPLGPRGLAEATEMCTQECLVLGHSDNCWMPPGLGPYQQPKSPLSSFAPQKDWLTKDRLVNGHTLTRNWKEDSNKNQFNDRNQYGSSDGHFTSGNHTSDIPLANLKPYQQISGAVDSPKEQQL</sequence>
<keyword evidence="10" id="KW-0325">Glycoprotein</keyword>
<dbReference type="GO" id="GO:0005509">
    <property type="term" value="F:calcium ion binding"/>
    <property type="evidence" value="ECO:0007669"/>
    <property type="project" value="UniProtKB-UniRule"/>
</dbReference>
<reference evidence="18" key="2">
    <citation type="submission" date="2025-08" db="UniProtKB">
        <authorList>
            <consortium name="RefSeq"/>
        </authorList>
    </citation>
    <scope>IDENTIFICATION</scope>
    <source>
        <strain evidence="18">J_2021</strain>
        <tissue evidence="18">Erythrocytes</tissue>
    </source>
</reference>
<comment type="subcellular location">
    <subcellularLocation>
        <location evidence="1">Cell membrane</location>
        <topology evidence="1">Single-pass type I membrane protein</topology>
    </subcellularLocation>
</comment>
<protein>
    <submittedName>
        <fullName evidence="18">Protocadherin-9 isoform X1</fullName>
    </submittedName>
</protein>
<reference evidence="17" key="1">
    <citation type="submission" date="2024-06" db="UniProtKB">
        <authorList>
            <consortium name="RefSeq"/>
        </authorList>
    </citation>
    <scope>NUCLEOTIDE SEQUENCE [LARGE SCALE GENOMIC DNA]</scope>
    <source>
        <strain evidence="17">J_2021</strain>
    </source>
</reference>
<dbReference type="Pfam" id="PF08374">
    <property type="entry name" value="Protocadherin"/>
    <property type="match status" value="1"/>
</dbReference>
<dbReference type="FunFam" id="2.60.40.60:FF:000016">
    <property type="entry name" value="Protocadherin 9"/>
    <property type="match status" value="1"/>
</dbReference>
<dbReference type="PANTHER" id="PTHR24028">
    <property type="entry name" value="CADHERIN-87A"/>
    <property type="match status" value="1"/>
</dbReference>
<feature type="region of interest" description="Disordered" evidence="13">
    <location>
        <begin position="1157"/>
        <end position="1182"/>
    </location>
</feature>
<dbReference type="InterPro" id="IPR013164">
    <property type="entry name" value="Cadherin_N"/>
</dbReference>
<keyword evidence="9 14" id="KW-0472">Membrane</keyword>
<evidence type="ECO:0000256" key="7">
    <source>
        <dbReference type="ARBA" id="ARBA00022889"/>
    </source>
</evidence>
<dbReference type="Pfam" id="PF08266">
    <property type="entry name" value="Cadherin_2"/>
    <property type="match status" value="1"/>
</dbReference>
<evidence type="ECO:0000256" key="10">
    <source>
        <dbReference type="ARBA" id="ARBA00023180"/>
    </source>
</evidence>
<dbReference type="GO" id="GO:0007156">
    <property type="term" value="P:homophilic cell adhesion via plasma membrane adhesion molecules"/>
    <property type="evidence" value="ECO:0007669"/>
    <property type="project" value="InterPro"/>
</dbReference>
<keyword evidence="5" id="KW-0677">Repeat</keyword>
<dbReference type="Pfam" id="PF00028">
    <property type="entry name" value="Cadherin"/>
    <property type="match status" value="6"/>
</dbReference>
<dbReference type="GO" id="GO:0005886">
    <property type="term" value="C:plasma membrane"/>
    <property type="evidence" value="ECO:0000318"/>
    <property type="project" value="GO_Central"/>
</dbReference>
<evidence type="ECO:0000256" key="2">
    <source>
        <dbReference type="ARBA" id="ARBA00022475"/>
    </source>
</evidence>